<evidence type="ECO:0000313" key="10">
    <source>
        <dbReference type="EMBL" id="MDD9205900.1"/>
    </source>
</evidence>
<dbReference type="Pfam" id="PF02653">
    <property type="entry name" value="BPD_transp_2"/>
    <property type="match status" value="1"/>
</dbReference>
<feature type="transmembrane region" description="Helical" evidence="9">
    <location>
        <begin position="86"/>
        <end position="105"/>
    </location>
</feature>
<evidence type="ECO:0000256" key="5">
    <source>
        <dbReference type="ARBA" id="ARBA00022692"/>
    </source>
</evidence>
<feature type="region of interest" description="Disordered" evidence="8">
    <location>
        <begin position="178"/>
        <end position="200"/>
    </location>
</feature>
<keyword evidence="11" id="KW-1185">Reference proteome</keyword>
<comment type="caution">
    <text evidence="10">The sequence shown here is derived from an EMBL/GenBank/DDBJ whole genome shotgun (WGS) entry which is preliminary data.</text>
</comment>
<keyword evidence="3" id="KW-1003">Cell membrane</keyword>
<evidence type="ECO:0000256" key="3">
    <source>
        <dbReference type="ARBA" id="ARBA00022475"/>
    </source>
</evidence>
<accession>A0ABT5TXL8</accession>
<dbReference type="Proteomes" id="UP001165561">
    <property type="component" value="Unassembled WGS sequence"/>
</dbReference>
<organism evidence="10 11">
    <name type="scientific">Georgenia halotolerans</name>
    <dbReference type="NCBI Taxonomy" id="3028317"/>
    <lineage>
        <taxon>Bacteria</taxon>
        <taxon>Bacillati</taxon>
        <taxon>Actinomycetota</taxon>
        <taxon>Actinomycetes</taxon>
        <taxon>Micrococcales</taxon>
        <taxon>Bogoriellaceae</taxon>
        <taxon>Georgenia</taxon>
    </lineage>
</organism>
<evidence type="ECO:0000256" key="6">
    <source>
        <dbReference type="ARBA" id="ARBA00022989"/>
    </source>
</evidence>
<gene>
    <name evidence="10" type="ORF">PU560_05375</name>
</gene>
<evidence type="ECO:0000256" key="7">
    <source>
        <dbReference type="ARBA" id="ARBA00023136"/>
    </source>
</evidence>
<feature type="non-terminal residue" evidence="10">
    <location>
        <position position="1"/>
    </location>
</feature>
<dbReference type="PANTHER" id="PTHR32196:SF21">
    <property type="entry name" value="ABC TRANSPORTER PERMEASE PROTEIN YPHD-RELATED"/>
    <property type="match status" value="1"/>
</dbReference>
<proteinExistence type="predicted"/>
<evidence type="ECO:0008006" key="12">
    <source>
        <dbReference type="Google" id="ProtNLM"/>
    </source>
</evidence>
<evidence type="ECO:0000256" key="2">
    <source>
        <dbReference type="ARBA" id="ARBA00022448"/>
    </source>
</evidence>
<evidence type="ECO:0000256" key="1">
    <source>
        <dbReference type="ARBA" id="ARBA00004651"/>
    </source>
</evidence>
<evidence type="ECO:0000256" key="8">
    <source>
        <dbReference type="SAM" id="MobiDB-lite"/>
    </source>
</evidence>
<evidence type="ECO:0000256" key="4">
    <source>
        <dbReference type="ARBA" id="ARBA00022519"/>
    </source>
</evidence>
<evidence type="ECO:0000313" key="11">
    <source>
        <dbReference type="Proteomes" id="UP001165561"/>
    </source>
</evidence>
<feature type="transmembrane region" description="Helical" evidence="9">
    <location>
        <begin position="141"/>
        <end position="160"/>
    </location>
</feature>
<dbReference type="InterPro" id="IPR001851">
    <property type="entry name" value="ABC_transp_permease"/>
</dbReference>
<evidence type="ECO:0000256" key="9">
    <source>
        <dbReference type="SAM" id="Phobius"/>
    </source>
</evidence>
<dbReference type="PANTHER" id="PTHR32196">
    <property type="entry name" value="ABC TRANSPORTER PERMEASE PROTEIN YPHD-RELATED-RELATED"/>
    <property type="match status" value="1"/>
</dbReference>
<protein>
    <recommendedName>
        <fullName evidence="12">ABC transporter permease</fullName>
    </recommendedName>
</protein>
<name>A0ABT5TXL8_9MICO</name>
<keyword evidence="5 9" id="KW-0812">Transmembrane</keyword>
<keyword evidence="7 9" id="KW-0472">Membrane</keyword>
<feature type="transmembrane region" description="Helical" evidence="9">
    <location>
        <begin position="6"/>
        <end position="30"/>
    </location>
</feature>
<keyword evidence="4" id="KW-0997">Cell inner membrane</keyword>
<feature type="transmembrane region" description="Helical" evidence="9">
    <location>
        <begin position="60"/>
        <end position="80"/>
    </location>
</feature>
<comment type="subcellular location">
    <subcellularLocation>
        <location evidence="1">Cell membrane</location>
        <topology evidence="1">Multi-pass membrane protein</topology>
    </subcellularLocation>
</comment>
<keyword evidence="6 9" id="KW-1133">Transmembrane helix</keyword>
<reference evidence="10" key="1">
    <citation type="submission" date="2023-02" db="EMBL/GenBank/DDBJ databases">
        <title>Georgenia sp.10Sc9-8, isolated from a soil sample collected from the Taklamakan desert.</title>
        <authorList>
            <person name="Liu S."/>
        </authorList>
    </citation>
    <scope>NUCLEOTIDE SEQUENCE</scope>
    <source>
        <strain evidence="10">10Sc9-8</strain>
    </source>
</reference>
<dbReference type="EMBL" id="JARACI010000706">
    <property type="protein sequence ID" value="MDD9205900.1"/>
    <property type="molecule type" value="Genomic_DNA"/>
</dbReference>
<sequence length="200" mass="21326">RFLGAGTVLGVPMSFLIFVLVVAALSFITLRTRFGFRMYSVGASDKVSRFARLDVERVQVSTYMLSGVIAAIAGLVMFASTNAANVSFGSSYLIQAILVAVLTGVDPYGGRGRIALVILAVAAMQQVQTGINMALGRWDGATFAAEFGWGVLLIAVLGLNRRLGRAGGSRRSWRFWEKDRAAPADDDSPGVEPERSTTGS</sequence>
<keyword evidence="2" id="KW-0813">Transport</keyword>